<evidence type="ECO:0000259" key="2">
    <source>
        <dbReference type="Pfam" id="PF03781"/>
    </source>
</evidence>
<dbReference type="GO" id="GO:0004674">
    <property type="term" value="F:protein serine/threonine kinase activity"/>
    <property type="evidence" value="ECO:0007669"/>
    <property type="project" value="UniProtKB-EC"/>
</dbReference>
<comment type="caution">
    <text evidence="3">The sequence shown here is derived from an EMBL/GenBank/DDBJ whole genome shotgun (WGS) entry which is preliminary data.</text>
</comment>
<keyword evidence="1" id="KW-0732">Signal</keyword>
<evidence type="ECO:0000256" key="1">
    <source>
        <dbReference type="SAM" id="SignalP"/>
    </source>
</evidence>
<organism evidence="3 4">
    <name type="scientific">Posidoniimonas corsicana</name>
    <dbReference type="NCBI Taxonomy" id="1938618"/>
    <lineage>
        <taxon>Bacteria</taxon>
        <taxon>Pseudomonadati</taxon>
        <taxon>Planctomycetota</taxon>
        <taxon>Planctomycetia</taxon>
        <taxon>Pirellulales</taxon>
        <taxon>Lacipirellulaceae</taxon>
        <taxon>Posidoniimonas</taxon>
    </lineage>
</organism>
<dbReference type="Gene3D" id="3.90.1580.10">
    <property type="entry name" value="paralog of FGE (formylglycine-generating enzyme)"/>
    <property type="match status" value="1"/>
</dbReference>
<dbReference type="EC" id="2.7.11.1" evidence="3"/>
<dbReference type="Proteomes" id="UP000316714">
    <property type="component" value="Unassembled WGS sequence"/>
</dbReference>
<feature type="chain" id="PRO_5022658591" evidence="1">
    <location>
        <begin position="30"/>
        <end position="379"/>
    </location>
</feature>
<keyword evidence="3" id="KW-0418">Kinase</keyword>
<dbReference type="InterPro" id="IPR051043">
    <property type="entry name" value="Sulfatase_Mod_Factor_Kinase"/>
</dbReference>
<protein>
    <submittedName>
        <fullName evidence="3">Serine/threonine-protein kinase pkn1</fullName>
        <ecNumber evidence="3">2.7.11.1</ecNumber>
    </submittedName>
</protein>
<gene>
    <name evidence="3" type="primary">pkn1_3</name>
    <name evidence="3" type="ORF">KOR34_14220</name>
</gene>
<name>A0A5C5VD42_9BACT</name>
<dbReference type="PANTHER" id="PTHR23150">
    <property type="entry name" value="SULFATASE MODIFYING FACTOR 1, 2"/>
    <property type="match status" value="1"/>
</dbReference>
<feature type="domain" description="Sulfatase-modifying factor enzyme-like" evidence="2">
    <location>
        <begin position="48"/>
        <end position="290"/>
    </location>
</feature>
<dbReference type="AlphaFoldDB" id="A0A5C5VD42"/>
<reference evidence="3 4" key="1">
    <citation type="submission" date="2019-02" db="EMBL/GenBank/DDBJ databases">
        <title>Deep-cultivation of Planctomycetes and their phenomic and genomic characterization uncovers novel biology.</title>
        <authorList>
            <person name="Wiegand S."/>
            <person name="Jogler M."/>
            <person name="Boedeker C."/>
            <person name="Pinto D."/>
            <person name="Vollmers J."/>
            <person name="Rivas-Marin E."/>
            <person name="Kohn T."/>
            <person name="Peeters S.H."/>
            <person name="Heuer A."/>
            <person name="Rast P."/>
            <person name="Oberbeckmann S."/>
            <person name="Bunk B."/>
            <person name="Jeske O."/>
            <person name="Meyerdierks A."/>
            <person name="Storesund J.E."/>
            <person name="Kallscheuer N."/>
            <person name="Luecker S."/>
            <person name="Lage O.M."/>
            <person name="Pohl T."/>
            <person name="Merkel B.J."/>
            <person name="Hornburger P."/>
            <person name="Mueller R.-W."/>
            <person name="Bruemmer F."/>
            <person name="Labrenz M."/>
            <person name="Spormann A.M."/>
            <person name="Op Den Camp H."/>
            <person name="Overmann J."/>
            <person name="Amann R."/>
            <person name="Jetten M.S.M."/>
            <person name="Mascher T."/>
            <person name="Medema M.H."/>
            <person name="Devos D.P."/>
            <person name="Kaster A.-K."/>
            <person name="Ovreas L."/>
            <person name="Rohde M."/>
            <person name="Galperin M.Y."/>
            <person name="Jogler C."/>
        </authorList>
    </citation>
    <scope>NUCLEOTIDE SEQUENCE [LARGE SCALE GENOMIC DNA]</scope>
    <source>
        <strain evidence="3 4">KOR34</strain>
    </source>
</reference>
<accession>A0A5C5VD42</accession>
<dbReference type="SUPFAM" id="SSF56436">
    <property type="entry name" value="C-type lectin-like"/>
    <property type="match status" value="1"/>
</dbReference>
<dbReference type="InterPro" id="IPR016187">
    <property type="entry name" value="CTDL_fold"/>
</dbReference>
<dbReference type="InterPro" id="IPR005532">
    <property type="entry name" value="SUMF_dom"/>
</dbReference>
<keyword evidence="3" id="KW-0808">Transferase</keyword>
<dbReference type="EMBL" id="SIHJ01000001">
    <property type="protein sequence ID" value="TWT36516.1"/>
    <property type="molecule type" value="Genomic_DNA"/>
</dbReference>
<keyword evidence="4" id="KW-1185">Reference proteome</keyword>
<sequence precursor="true">MKTRVLSDAGTGVCMLALFASAMMAGRLAADDHESYQQTIPGTSVQFEMVAISSGKVLLGSPEGESGRSNDEGPRREVAIRPFWMGAREVTWAEYRNFMALCGVFERFDDLGVRPVTDANRVDAVTAPSRLYEPSFTFTAGEDPDLPAVSMKQFAAKQYTKWLSLITGEFYRLPTEAEWEYACRAGTDSAYSYGDDPSRLDEYAWHDGNADDVTHRVGLKKSNPWGLYDMHGNAGEWVLDAYAEEGYSQLAKSPLGFTPATKTYPRVLRGGSCLMSPEACRSAARRATDDEELSAYDPNTPKSPWWYASDESQDIGFRVVRPVDPPPRDAWAKFWDADVPRIQKIADFRIDKEGRGERGLVDKDLPQAIAELNDASPTQ</sequence>
<dbReference type="PANTHER" id="PTHR23150:SF19">
    <property type="entry name" value="FORMYLGLYCINE-GENERATING ENZYME"/>
    <property type="match status" value="1"/>
</dbReference>
<dbReference type="RefSeq" id="WP_197531207.1">
    <property type="nucleotide sequence ID" value="NZ_SIHJ01000001.1"/>
</dbReference>
<dbReference type="Pfam" id="PF03781">
    <property type="entry name" value="FGE-sulfatase"/>
    <property type="match status" value="1"/>
</dbReference>
<feature type="signal peptide" evidence="1">
    <location>
        <begin position="1"/>
        <end position="29"/>
    </location>
</feature>
<evidence type="ECO:0000313" key="3">
    <source>
        <dbReference type="EMBL" id="TWT36516.1"/>
    </source>
</evidence>
<dbReference type="InterPro" id="IPR042095">
    <property type="entry name" value="SUMF_sf"/>
</dbReference>
<evidence type="ECO:0000313" key="4">
    <source>
        <dbReference type="Proteomes" id="UP000316714"/>
    </source>
</evidence>
<proteinExistence type="predicted"/>
<dbReference type="GO" id="GO:0120147">
    <property type="term" value="F:formylglycine-generating oxidase activity"/>
    <property type="evidence" value="ECO:0007669"/>
    <property type="project" value="TreeGrafter"/>
</dbReference>